<reference evidence="1" key="1">
    <citation type="submission" date="2020-03" db="EMBL/GenBank/DDBJ databases">
        <title>Draft Genome Sequence of Cylindrodendrum hubeiense.</title>
        <authorList>
            <person name="Buettner E."/>
            <person name="Kellner H."/>
        </authorList>
    </citation>
    <scope>NUCLEOTIDE SEQUENCE</scope>
    <source>
        <strain evidence="1">IHI 201604</strain>
    </source>
</reference>
<dbReference type="EMBL" id="JAANBB010000001">
    <property type="protein sequence ID" value="KAF7558171.1"/>
    <property type="molecule type" value="Genomic_DNA"/>
</dbReference>
<dbReference type="OrthoDB" id="4636359at2759"/>
<name>A0A9P5HHH0_9HYPO</name>
<evidence type="ECO:0000313" key="2">
    <source>
        <dbReference type="Proteomes" id="UP000722485"/>
    </source>
</evidence>
<organism evidence="1 2">
    <name type="scientific">Cylindrodendrum hubeiense</name>
    <dbReference type="NCBI Taxonomy" id="595255"/>
    <lineage>
        <taxon>Eukaryota</taxon>
        <taxon>Fungi</taxon>
        <taxon>Dikarya</taxon>
        <taxon>Ascomycota</taxon>
        <taxon>Pezizomycotina</taxon>
        <taxon>Sordariomycetes</taxon>
        <taxon>Hypocreomycetidae</taxon>
        <taxon>Hypocreales</taxon>
        <taxon>Nectriaceae</taxon>
        <taxon>Cylindrodendrum</taxon>
    </lineage>
</organism>
<comment type="caution">
    <text evidence="1">The sequence shown here is derived from an EMBL/GenBank/DDBJ whole genome shotgun (WGS) entry which is preliminary data.</text>
</comment>
<dbReference type="AlphaFoldDB" id="A0A9P5HHH0"/>
<sequence length="83" mass="9583">MDPFNMLPPEIQVQILIWLRFKRYILPLVQASPVMLEQYSISKAYITRVLLASDLDDDSLYFNADVYASDIGFKDDGALLRQL</sequence>
<dbReference type="Proteomes" id="UP000722485">
    <property type="component" value="Unassembled WGS sequence"/>
</dbReference>
<gene>
    <name evidence="1" type="ORF">G7Z17_g108</name>
</gene>
<protein>
    <submittedName>
        <fullName evidence="1">Uncharacterized protein</fullName>
    </submittedName>
</protein>
<keyword evidence="2" id="KW-1185">Reference proteome</keyword>
<proteinExistence type="predicted"/>
<accession>A0A9P5HHH0</accession>
<evidence type="ECO:0000313" key="1">
    <source>
        <dbReference type="EMBL" id="KAF7558171.1"/>
    </source>
</evidence>